<feature type="domain" description="Exonuclease" evidence="3">
    <location>
        <begin position="15"/>
        <end position="181"/>
    </location>
</feature>
<evidence type="ECO:0000313" key="4">
    <source>
        <dbReference type="EMBL" id="EMB34947.1"/>
    </source>
</evidence>
<dbReference type="GeneID" id="2740452"/>
<evidence type="ECO:0000256" key="1">
    <source>
        <dbReference type="ARBA" id="ARBA00025483"/>
    </source>
</evidence>
<sequence>MSSYDWISAVYDKAVFTAFDTETTGTEAKAERVVEIGCVKFDIRGVIARYNVLIDPEKPMPPEAGKVNQITDEMLAGQPKFAEVLPDFLDFIRNTVLVAHNASFDINFINCELERCGKTKLTNKVFDTLTFARETLPGLQSYALQNLATQFGVQAVNAHRAEDDARVCMEFFKIAVSHFFEKNKDMLDYYKKDVDISEYLSTKDPETDGGKLVQNLF</sequence>
<accession>A0A0E2E7W5</accession>
<dbReference type="InterPro" id="IPR012337">
    <property type="entry name" value="RNaseH-like_sf"/>
</dbReference>
<dbReference type="HOGENOM" id="CLU_047806_7_1_12"/>
<name>A0A0E2E7W5_TREDN</name>
<dbReference type="CDD" id="cd06127">
    <property type="entry name" value="DEDDh"/>
    <property type="match status" value="1"/>
</dbReference>
<organism evidence="4">
    <name type="scientific">Treponema denticola H-22</name>
    <dbReference type="NCBI Taxonomy" id="999432"/>
    <lineage>
        <taxon>Bacteria</taxon>
        <taxon>Pseudomonadati</taxon>
        <taxon>Spirochaetota</taxon>
        <taxon>Spirochaetia</taxon>
        <taxon>Spirochaetales</taxon>
        <taxon>Treponemataceae</taxon>
        <taxon>Treponema</taxon>
    </lineage>
</organism>
<dbReference type="InterPro" id="IPR006054">
    <property type="entry name" value="DnaQ"/>
</dbReference>
<dbReference type="GO" id="GO:0003677">
    <property type="term" value="F:DNA binding"/>
    <property type="evidence" value="ECO:0007669"/>
    <property type="project" value="InterPro"/>
</dbReference>
<comment type="function">
    <text evidence="1">DNA polymerase III is a complex, multichain enzyme responsible for most of the replicative synthesis in bacteria. The epsilon subunit contain the editing function and is a proofreading 3'-5' exonuclease.</text>
</comment>
<dbReference type="Gene3D" id="3.30.420.10">
    <property type="entry name" value="Ribonuclease H-like superfamily/Ribonuclease H"/>
    <property type="match status" value="1"/>
</dbReference>
<gene>
    <name evidence="4" type="ORF">HMPREF9726_00713</name>
</gene>
<evidence type="ECO:0000256" key="2">
    <source>
        <dbReference type="ARBA" id="ARBA00026073"/>
    </source>
</evidence>
<keyword evidence="4" id="KW-0540">Nuclease</keyword>
<dbReference type="Pfam" id="PF00929">
    <property type="entry name" value="RNase_T"/>
    <property type="match status" value="1"/>
</dbReference>
<dbReference type="NCBIfam" id="TIGR00573">
    <property type="entry name" value="dnaq"/>
    <property type="match status" value="1"/>
</dbReference>
<dbReference type="SMART" id="SM00479">
    <property type="entry name" value="EXOIII"/>
    <property type="match status" value="1"/>
</dbReference>
<protein>
    <submittedName>
        <fullName evidence="4">Exonuclease, DNA polymerase III, epsilon subunit</fullName>
    </submittedName>
</protein>
<comment type="subunit">
    <text evidence="2">DNA polymerase III contains a core (composed of alpha, epsilon and theta chains) that associates with a tau subunit. This core dimerizes to form the POLIII' complex. PolIII' associates with the gamma complex (composed of gamma, delta, delta', psi and chi chains) and with the beta chain to form the complete DNA polymerase III complex.</text>
</comment>
<reference evidence="4" key="1">
    <citation type="submission" date="2012-01" db="EMBL/GenBank/DDBJ databases">
        <title>The Genome Sequence of Treponema denticola H-22.</title>
        <authorList>
            <consortium name="The Broad Institute Genome Sequencing Platform"/>
            <person name="Earl A."/>
            <person name="Ward D."/>
            <person name="Feldgarden M."/>
            <person name="Gevers D."/>
            <person name="Blanton J.M."/>
            <person name="Fenno C.J."/>
            <person name="Baranova O.V."/>
            <person name="Mathney J."/>
            <person name="Dewhirst F.E."/>
            <person name="Izard J."/>
            <person name="Young S.K."/>
            <person name="Zeng Q."/>
            <person name="Gargeya S."/>
            <person name="Fitzgerald M."/>
            <person name="Haas B."/>
            <person name="Abouelleil A."/>
            <person name="Alvarado L."/>
            <person name="Arachchi H.M."/>
            <person name="Berlin A."/>
            <person name="Chapman S.B."/>
            <person name="Gearin G."/>
            <person name="Goldberg J."/>
            <person name="Griggs A."/>
            <person name="Gujja S."/>
            <person name="Hansen M."/>
            <person name="Heiman D."/>
            <person name="Howarth C."/>
            <person name="Larimer J."/>
            <person name="Lui A."/>
            <person name="MacDonald P.J.P."/>
            <person name="McCowen C."/>
            <person name="Montmayeur A."/>
            <person name="Murphy C."/>
            <person name="Neiman D."/>
            <person name="Pearson M."/>
            <person name="Priest M."/>
            <person name="Roberts A."/>
            <person name="Saif S."/>
            <person name="Shea T."/>
            <person name="Sisk P."/>
            <person name="Stolte C."/>
            <person name="Sykes S."/>
            <person name="Wortman J."/>
            <person name="Nusbaum C."/>
            <person name="Birren B."/>
        </authorList>
    </citation>
    <scope>NUCLEOTIDE SEQUENCE [LARGE SCALE GENOMIC DNA]</scope>
    <source>
        <strain evidence="4">H-22</strain>
    </source>
</reference>
<dbReference type="AlphaFoldDB" id="A0A0E2E7W5"/>
<comment type="caution">
    <text evidence="4">The sequence shown here is derived from an EMBL/GenBank/DDBJ whole genome shotgun (WGS) entry which is preliminary data.</text>
</comment>
<dbReference type="GO" id="GO:0003887">
    <property type="term" value="F:DNA-directed DNA polymerase activity"/>
    <property type="evidence" value="ECO:0007669"/>
    <property type="project" value="InterPro"/>
</dbReference>
<dbReference type="SUPFAM" id="SSF53098">
    <property type="entry name" value="Ribonuclease H-like"/>
    <property type="match status" value="1"/>
</dbReference>
<dbReference type="Proteomes" id="UP000011705">
    <property type="component" value="Chromosome"/>
</dbReference>
<dbReference type="FunFam" id="3.30.420.10:FF:000045">
    <property type="entry name" value="3'-5' exonuclease DinG"/>
    <property type="match status" value="1"/>
</dbReference>
<proteinExistence type="predicted"/>
<keyword evidence="4" id="KW-0378">Hydrolase</keyword>
<dbReference type="GO" id="GO:0008408">
    <property type="term" value="F:3'-5' exonuclease activity"/>
    <property type="evidence" value="ECO:0007669"/>
    <property type="project" value="TreeGrafter"/>
</dbReference>
<dbReference type="InterPro" id="IPR036397">
    <property type="entry name" value="RNaseH_sf"/>
</dbReference>
<dbReference type="InterPro" id="IPR013520">
    <property type="entry name" value="Ribonucl_H"/>
</dbReference>
<dbReference type="EMBL" id="AGDV01000006">
    <property type="protein sequence ID" value="EMB34947.1"/>
    <property type="molecule type" value="Genomic_DNA"/>
</dbReference>
<evidence type="ECO:0000259" key="3">
    <source>
        <dbReference type="SMART" id="SM00479"/>
    </source>
</evidence>
<dbReference type="GO" id="GO:0045004">
    <property type="term" value="P:DNA replication proofreading"/>
    <property type="evidence" value="ECO:0007669"/>
    <property type="project" value="TreeGrafter"/>
</dbReference>
<dbReference type="GO" id="GO:0005829">
    <property type="term" value="C:cytosol"/>
    <property type="evidence" value="ECO:0007669"/>
    <property type="project" value="TreeGrafter"/>
</dbReference>
<dbReference type="PATRIC" id="fig|999432.5.peg.741"/>
<dbReference type="RefSeq" id="WP_002669823.1">
    <property type="nucleotide sequence ID" value="NZ_CM001795.1"/>
</dbReference>
<dbReference type="PANTHER" id="PTHR30231">
    <property type="entry name" value="DNA POLYMERASE III SUBUNIT EPSILON"/>
    <property type="match status" value="1"/>
</dbReference>
<dbReference type="PANTHER" id="PTHR30231:SF41">
    <property type="entry name" value="DNA POLYMERASE III SUBUNIT EPSILON"/>
    <property type="match status" value="1"/>
</dbReference>
<keyword evidence="4" id="KW-0269">Exonuclease</keyword>